<accession>A0ABT9VWK1</accession>
<dbReference type="Proteomes" id="UP001235840">
    <property type="component" value="Unassembled WGS sequence"/>
</dbReference>
<name>A0ABT9VWK1_9BACI</name>
<dbReference type="Pfam" id="PF07331">
    <property type="entry name" value="TctB"/>
    <property type="match status" value="1"/>
</dbReference>
<gene>
    <name evidence="3" type="ORF">J2S11_000885</name>
</gene>
<feature type="transmembrane region" description="Helical" evidence="1">
    <location>
        <begin position="7"/>
        <end position="26"/>
    </location>
</feature>
<keyword evidence="1" id="KW-1133">Transmembrane helix</keyword>
<protein>
    <submittedName>
        <fullName evidence="3">Tricarboxylic transport membrane protein</fullName>
    </submittedName>
</protein>
<dbReference type="InterPro" id="IPR009936">
    <property type="entry name" value="DUF1468"/>
</dbReference>
<evidence type="ECO:0000313" key="4">
    <source>
        <dbReference type="Proteomes" id="UP001235840"/>
    </source>
</evidence>
<sequence length="145" mass="16432">MKKANVVISLIVMMFAVIVFLYAGNIQVTRVADIGPDFFPKILSALLFFLGFLLFLQSRRMDDSQPEGQVKNAFITMGLMLLYLMLFSWVGFLLSTPAMAIVFLYYVKVRRWLPLLLTPIGVTVAIYLIFEVMLNVPLPAGRLFS</sequence>
<dbReference type="EMBL" id="JAUSTY010000003">
    <property type="protein sequence ID" value="MDQ0164985.1"/>
    <property type="molecule type" value="Genomic_DNA"/>
</dbReference>
<comment type="caution">
    <text evidence="3">The sequence shown here is derived from an EMBL/GenBank/DDBJ whole genome shotgun (WGS) entry which is preliminary data.</text>
</comment>
<evidence type="ECO:0000259" key="2">
    <source>
        <dbReference type="Pfam" id="PF07331"/>
    </source>
</evidence>
<evidence type="ECO:0000313" key="3">
    <source>
        <dbReference type="EMBL" id="MDQ0164985.1"/>
    </source>
</evidence>
<keyword evidence="1" id="KW-0812">Transmembrane</keyword>
<feature type="domain" description="DUF1468" evidence="2">
    <location>
        <begin position="7"/>
        <end position="139"/>
    </location>
</feature>
<organism evidence="3 4">
    <name type="scientific">Caldalkalibacillus horti</name>
    <dbReference type="NCBI Taxonomy" id="77523"/>
    <lineage>
        <taxon>Bacteria</taxon>
        <taxon>Bacillati</taxon>
        <taxon>Bacillota</taxon>
        <taxon>Bacilli</taxon>
        <taxon>Bacillales</taxon>
        <taxon>Bacillaceae</taxon>
        <taxon>Caldalkalibacillus</taxon>
    </lineage>
</organism>
<feature type="transmembrane region" description="Helical" evidence="1">
    <location>
        <begin position="112"/>
        <end position="134"/>
    </location>
</feature>
<keyword evidence="4" id="KW-1185">Reference proteome</keyword>
<evidence type="ECO:0000256" key="1">
    <source>
        <dbReference type="SAM" id="Phobius"/>
    </source>
</evidence>
<keyword evidence="1" id="KW-0472">Membrane</keyword>
<feature type="transmembrane region" description="Helical" evidence="1">
    <location>
        <begin position="77"/>
        <end position="106"/>
    </location>
</feature>
<proteinExistence type="predicted"/>
<feature type="transmembrane region" description="Helical" evidence="1">
    <location>
        <begin position="38"/>
        <end position="56"/>
    </location>
</feature>
<dbReference type="RefSeq" id="WP_307391418.1">
    <property type="nucleotide sequence ID" value="NZ_BAAADK010000010.1"/>
</dbReference>
<reference evidence="3 4" key="1">
    <citation type="submission" date="2023-07" db="EMBL/GenBank/DDBJ databases">
        <title>Genomic Encyclopedia of Type Strains, Phase IV (KMG-IV): sequencing the most valuable type-strain genomes for metagenomic binning, comparative biology and taxonomic classification.</title>
        <authorList>
            <person name="Goeker M."/>
        </authorList>
    </citation>
    <scope>NUCLEOTIDE SEQUENCE [LARGE SCALE GENOMIC DNA]</scope>
    <source>
        <strain evidence="3 4">DSM 12751</strain>
    </source>
</reference>